<keyword evidence="16" id="KW-0325">Glycoprotein</keyword>
<evidence type="ECO:0000256" key="12">
    <source>
        <dbReference type="ARBA" id="ARBA00022840"/>
    </source>
</evidence>
<dbReference type="SUPFAM" id="SSF56112">
    <property type="entry name" value="Protein kinase-like (PK-like)"/>
    <property type="match status" value="1"/>
</dbReference>
<keyword evidence="14 19" id="KW-0472">Membrane</keyword>
<dbReference type="PROSITE" id="PS00108">
    <property type="entry name" value="PROTEIN_KINASE_ST"/>
    <property type="match status" value="1"/>
</dbReference>
<dbReference type="AlphaFoldDB" id="A0A7N0TS44"/>
<dbReference type="SMART" id="SM00220">
    <property type="entry name" value="S_TKc"/>
    <property type="match status" value="1"/>
</dbReference>
<evidence type="ECO:0000256" key="11">
    <source>
        <dbReference type="ARBA" id="ARBA00022777"/>
    </source>
</evidence>
<keyword evidence="12" id="KW-0067">ATP-binding</keyword>
<dbReference type="EnsemblPlants" id="Kaladp0043s0077.1.v1.1">
    <property type="protein sequence ID" value="Kaladp0043s0077.1.v1.1.CDS.1"/>
    <property type="gene ID" value="Kaladp0043s0077.v1.1"/>
</dbReference>
<keyword evidence="10" id="KW-0547">Nucleotide-binding</keyword>
<evidence type="ECO:0000256" key="4">
    <source>
        <dbReference type="ARBA" id="ARBA00022527"/>
    </source>
</evidence>
<dbReference type="SUPFAM" id="SSF52058">
    <property type="entry name" value="L domain-like"/>
    <property type="match status" value="1"/>
</dbReference>
<dbReference type="InterPro" id="IPR008271">
    <property type="entry name" value="Ser/Thr_kinase_AS"/>
</dbReference>
<feature type="domain" description="Protein kinase" evidence="20">
    <location>
        <begin position="243"/>
        <end position="478"/>
    </location>
</feature>
<dbReference type="PROSITE" id="PS50011">
    <property type="entry name" value="PROTEIN_KINASE_DOM"/>
    <property type="match status" value="1"/>
</dbReference>
<dbReference type="FunFam" id="3.80.10.10:FF:000111">
    <property type="entry name" value="LRR receptor-like serine/threonine-protein kinase ERECTA"/>
    <property type="match status" value="1"/>
</dbReference>
<evidence type="ECO:0000256" key="16">
    <source>
        <dbReference type="ARBA" id="ARBA00023180"/>
    </source>
</evidence>
<dbReference type="Gene3D" id="3.80.10.10">
    <property type="entry name" value="Ribonuclease Inhibitor"/>
    <property type="match status" value="1"/>
</dbReference>
<dbReference type="EC" id="2.7.11.1" evidence="3"/>
<reference evidence="21" key="1">
    <citation type="submission" date="2021-01" db="UniProtKB">
        <authorList>
            <consortium name="EnsemblPlants"/>
        </authorList>
    </citation>
    <scope>IDENTIFICATION</scope>
</reference>
<evidence type="ECO:0000256" key="15">
    <source>
        <dbReference type="ARBA" id="ARBA00023170"/>
    </source>
</evidence>
<evidence type="ECO:0000259" key="20">
    <source>
        <dbReference type="PROSITE" id="PS50011"/>
    </source>
</evidence>
<dbReference type="GO" id="GO:0004674">
    <property type="term" value="F:protein serine/threonine kinase activity"/>
    <property type="evidence" value="ECO:0007669"/>
    <property type="project" value="UniProtKB-KW"/>
</dbReference>
<keyword evidence="4" id="KW-0723">Serine/threonine-protein kinase</keyword>
<accession>A0A7N0TS44</accession>
<evidence type="ECO:0000313" key="21">
    <source>
        <dbReference type="EnsemblPlants" id="Kaladp0043s0077.1.v1.1.CDS.1"/>
    </source>
</evidence>
<dbReference type="Gramene" id="Kaladp0043s0077.1.v1.1">
    <property type="protein sequence ID" value="Kaladp0043s0077.1.v1.1.CDS.1"/>
    <property type="gene ID" value="Kaladp0043s0077.v1.1"/>
</dbReference>
<sequence>MVNLVGLYVQENHLSGHVGDLFHNSVTWRVETMNLSGNSFTGIIPRAMGNLPYLTNLDLHGNALKGKIPAEFGNLLQLAYLDLSSNFLSGEIPGSLCQLENLAHLNLSDNRLEGPVLTHGFCSSLSKASLAGNKDHCGSIVGLKCQHKYPRRNMLRLAGAVTGSLLIVIGIVFWLRLLLQRKNGLGDVEEIKETIDSSSGDGNLNYLSSSSKSKEPLSINVAIFEQPLWKLTMADILEGTGNFCKTNVIGDWGFGTVYRAELPDGRTVAIKKLNQGKTQGQREFLTEMETLGKVKHPNLVSLLGYCSVTDEKLLVYEYMAKGSLDLWLRGKNRAREVLDWTRRLKIATGAARGLAFLHHGFIPHIIHRDIKASNILLDEDFEPKVADFGLARLVSACETHVSTDVAGTFGYIPPEYGQSWKSTTRGDVYSLGVIMLEPVTGKEPTGPEFKDIEGGIWSAGWLRRSRSGRLWMRLIPRC</sequence>
<keyword evidence="5" id="KW-0433">Leucine-rich repeat</keyword>
<dbReference type="InterPro" id="IPR001611">
    <property type="entry name" value="Leu-rich_rpt"/>
</dbReference>
<dbReference type="GO" id="GO:0033612">
    <property type="term" value="F:receptor serine/threonine kinase binding"/>
    <property type="evidence" value="ECO:0007669"/>
    <property type="project" value="TreeGrafter"/>
</dbReference>
<dbReference type="Pfam" id="PF13855">
    <property type="entry name" value="LRR_8"/>
    <property type="match status" value="1"/>
</dbReference>
<comment type="catalytic activity">
    <reaction evidence="18">
        <text>L-seryl-[protein] + ATP = O-phospho-L-seryl-[protein] + ADP + H(+)</text>
        <dbReference type="Rhea" id="RHEA:17989"/>
        <dbReference type="Rhea" id="RHEA-COMP:9863"/>
        <dbReference type="Rhea" id="RHEA-COMP:11604"/>
        <dbReference type="ChEBI" id="CHEBI:15378"/>
        <dbReference type="ChEBI" id="CHEBI:29999"/>
        <dbReference type="ChEBI" id="CHEBI:30616"/>
        <dbReference type="ChEBI" id="CHEBI:83421"/>
        <dbReference type="ChEBI" id="CHEBI:456216"/>
        <dbReference type="EC" id="2.7.11.1"/>
    </reaction>
</comment>
<keyword evidence="8" id="KW-0732">Signal</keyword>
<dbReference type="OMA" id="SIENCAM"/>
<protein>
    <recommendedName>
        <fullName evidence="3">non-specific serine/threonine protein kinase</fullName>
        <ecNumber evidence="3">2.7.11.1</ecNumber>
    </recommendedName>
</protein>
<dbReference type="InterPro" id="IPR050647">
    <property type="entry name" value="Plant_LRR-RLKs"/>
</dbReference>
<evidence type="ECO:0000256" key="13">
    <source>
        <dbReference type="ARBA" id="ARBA00022989"/>
    </source>
</evidence>
<dbReference type="Pfam" id="PF07714">
    <property type="entry name" value="PK_Tyr_Ser-Thr"/>
    <property type="match status" value="1"/>
</dbReference>
<keyword evidence="6" id="KW-0808">Transferase</keyword>
<evidence type="ECO:0000256" key="9">
    <source>
        <dbReference type="ARBA" id="ARBA00022737"/>
    </source>
</evidence>
<evidence type="ECO:0000313" key="22">
    <source>
        <dbReference type="Proteomes" id="UP000594263"/>
    </source>
</evidence>
<keyword evidence="13 19" id="KW-1133">Transmembrane helix</keyword>
<dbReference type="GO" id="GO:0005524">
    <property type="term" value="F:ATP binding"/>
    <property type="evidence" value="ECO:0007669"/>
    <property type="project" value="UniProtKB-KW"/>
</dbReference>
<evidence type="ECO:0000256" key="6">
    <source>
        <dbReference type="ARBA" id="ARBA00022679"/>
    </source>
</evidence>
<dbReference type="Gene3D" id="1.10.510.10">
    <property type="entry name" value="Transferase(Phosphotransferase) domain 1"/>
    <property type="match status" value="1"/>
</dbReference>
<dbReference type="Pfam" id="PF00560">
    <property type="entry name" value="LRR_1"/>
    <property type="match status" value="1"/>
</dbReference>
<dbReference type="PANTHER" id="PTHR48056:SF58">
    <property type="entry name" value="LEUCINE-RICH REPEAT RECEPTOR PROTEIN KINASE MSP1-LIKE ISOFORM X1"/>
    <property type="match status" value="1"/>
</dbReference>
<proteinExistence type="inferred from homology"/>
<dbReference type="Proteomes" id="UP000594263">
    <property type="component" value="Unplaced"/>
</dbReference>
<dbReference type="InterPro" id="IPR011009">
    <property type="entry name" value="Kinase-like_dom_sf"/>
</dbReference>
<evidence type="ECO:0000256" key="18">
    <source>
        <dbReference type="ARBA" id="ARBA00048679"/>
    </source>
</evidence>
<name>A0A7N0TS44_KALFE</name>
<evidence type="ECO:0000256" key="7">
    <source>
        <dbReference type="ARBA" id="ARBA00022692"/>
    </source>
</evidence>
<keyword evidence="7 19" id="KW-0812">Transmembrane</keyword>
<comment type="catalytic activity">
    <reaction evidence="17">
        <text>L-threonyl-[protein] + ATP = O-phospho-L-threonyl-[protein] + ADP + H(+)</text>
        <dbReference type="Rhea" id="RHEA:46608"/>
        <dbReference type="Rhea" id="RHEA-COMP:11060"/>
        <dbReference type="Rhea" id="RHEA-COMP:11605"/>
        <dbReference type="ChEBI" id="CHEBI:15378"/>
        <dbReference type="ChEBI" id="CHEBI:30013"/>
        <dbReference type="ChEBI" id="CHEBI:30616"/>
        <dbReference type="ChEBI" id="CHEBI:61977"/>
        <dbReference type="ChEBI" id="CHEBI:456216"/>
        <dbReference type="EC" id="2.7.11.1"/>
    </reaction>
</comment>
<dbReference type="InterPro" id="IPR000719">
    <property type="entry name" value="Prot_kinase_dom"/>
</dbReference>
<dbReference type="InterPro" id="IPR001245">
    <property type="entry name" value="Ser-Thr/Tyr_kinase_cat_dom"/>
</dbReference>
<comment type="subcellular location">
    <subcellularLocation>
        <location evidence="1">Membrane</location>
        <topology evidence="1">Single-pass type I membrane protein</topology>
    </subcellularLocation>
</comment>
<evidence type="ECO:0000256" key="3">
    <source>
        <dbReference type="ARBA" id="ARBA00012513"/>
    </source>
</evidence>
<dbReference type="InterPro" id="IPR032675">
    <property type="entry name" value="LRR_dom_sf"/>
</dbReference>
<comment type="similarity">
    <text evidence="2">Belongs to the RLP family.</text>
</comment>
<evidence type="ECO:0000256" key="10">
    <source>
        <dbReference type="ARBA" id="ARBA00022741"/>
    </source>
</evidence>
<dbReference type="FunFam" id="3.30.200.20:FF:000150">
    <property type="entry name" value="serine/threonine-protein kinase BRI1-like 2"/>
    <property type="match status" value="1"/>
</dbReference>
<organism evidence="21 22">
    <name type="scientific">Kalanchoe fedtschenkoi</name>
    <name type="common">Lavender scallops</name>
    <name type="synonym">South American air plant</name>
    <dbReference type="NCBI Taxonomy" id="63787"/>
    <lineage>
        <taxon>Eukaryota</taxon>
        <taxon>Viridiplantae</taxon>
        <taxon>Streptophyta</taxon>
        <taxon>Embryophyta</taxon>
        <taxon>Tracheophyta</taxon>
        <taxon>Spermatophyta</taxon>
        <taxon>Magnoliopsida</taxon>
        <taxon>eudicotyledons</taxon>
        <taxon>Gunneridae</taxon>
        <taxon>Pentapetalae</taxon>
        <taxon>Saxifragales</taxon>
        <taxon>Crassulaceae</taxon>
        <taxon>Kalanchoe</taxon>
    </lineage>
</organism>
<feature type="transmembrane region" description="Helical" evidence="19">
    <location>
        <begin position="154"/>
        <end position="175"/>
    </location>
</feature>
<evidence type="ECO:0000256" key="19">
    <source>
        <dbReference type="SAM" id="Phobius"/>
    </source>
</evidence>
<dbReference type="GO" id="GO:0016020">
    <property type="term" value="C:membrane"/>
    <property type="evidence" value="ECO:0007669"/>
    <property type="project" value="UniProtKB-SubCell"/>
</dbReference>
<evidence type="ECO:0000256" key="2">
    <source>
        <dbReference type="ARBA" id="ARBA00009592"/>
    </source>
</evidence>
<evidence type="ECO:0000256" key="5">
    <source>
        <dbReference type="ARBA" id="ARBA00022614"/>
    </source>
</evidence>
<dbReference type="Gene3D" id="3.30.200.20">
    <property type="entry name" value="Phosphorylase Kinase, domain 1"/>
    <property type="match status" value="1"/>
</dbReference>
<keyword evidence="15" id="KW-0675">Receptor</keyword>
<keyword evidence="22" id="KW-1185">Reference proteome</keyword>
<evidence type="ECO:0000256" key="14">
    <source>
        <dbReference type="ARBA" id="ARBA00023136"/>
    </source>
</evidence>
<keyword evidence="9" id="KW-0677">Repeat</keyword>
<dbReference type="PANTHER" id="PTHR48056">
    <property type="entry name" value="LRR RECEPTOR-LIKE SERINE/THREONINE-PROTEIN KINASE-RELATED"/>
    <property type="match status" value="1"/>
</dbReference>
<dbReference type="FunFam" id="1.10.510.10:FF:001023">
    <property type="entry name" value="Os07g0541700 protein"/>
    <property type="match status" value="1"/>
</dbReference>
<dbReference type="CDD" id="cd14066">
    <property type="entry name" value="STKc_IRAK"/>
    <property type="match status" value="1"/>
</dbReference>
<evidence type="ECO:0000256" key="17">
    <source>
        <dbReference type="ARBA" id="ARBA00047899"/>
    </source>
</evidence>
<keyword evidence="11" id="KW-0418">Kinase</keyword>
<evidence type="ECO:0000256" key="8">
    <source>
        <dbReference type="ARBA" id="ARBA00022729"/>
    </source>
</evidence>
<evidence type="ECO:0000256" key="1">
    <source>
        <dbReference type="ARBA" id="ARBA00004479"/>
    </source>
</evidence>